<proteinExistence type="predicted"/>
<keyword evidence="4" id="KW-1185">Reference proteome</keyword>
<reference evidence="4" key="1">
    <citation type="journal article" date="2013" name="Stand. Genomic Sci.">
        <title>Complete genome sequence of Desulfocapsa sulfexigens, a marine deltaproteobacterium specialized in disproportionating inorganic sulfur compounds.</title>
        <authorList>
            <person name="Finster K.W."/>
            <person name="Kjeldsen K.U."/>
            <person name="Kube M."/>
            <person name="Reinhardt R."/>
            <person name="Mussmann M."/>
            <person name="Amann R."/>
            <person name="Schreiber L."/>
        </authorList>
    </citation>
    <scope>NUCLEOTIDE SEQUENCE [LARGE SCALE GENOMIC DNA]</scope>
    <source>
        <strain evidence="4">DSM 10523 / SB164P1</strain>
    </source>
</reference>
<dbReference type="EMBL" id="CP003985">
    <property type="protein sequence ID" value="AGF76844.1"/>
    <property type="molecule type" value="Genomic_DNA"/>
</dbReference>
<evidence type="ECO:0000259" key="2">
    <source>
        <dbReference type="Pfam" id="PF07811"/>
    </source>
</evidence>
<dbReference type="Proteomes" id="UP000011721">
    <property type="component" value="Chromosome"/>
</dbReference>
<gene>
    <name evidence="3" type="ordered locus">UWK_00259</name>
</gene>
<name>M1NAG7_DESSD</name>
<dbReference type="Pfam" id="PF07811">
    <property type="entry name" value="TadE"/>
    <property type="match status" value="1"/>
</dbReference>
<evidence type="ECO:0000313" key="4">
    <source>
        <dbReference type="Proteomes" id="UP000011721"/>
    </source>
</evidence>
<keyword evidence="1" id="KW-0472">Membrane</keyword>
<dbReference type="InterPro" id="IPR012495">
    <property type="entry name" value="TadE-like_dom"/>
</dbReference>
<accession>M1NAG7</accession>
<dbReference type="OrthoDB" id="5490152at2"/>
<dbReference type="STRING" id="1167006.UWK_00259"/>
<sequence>MAMNLQKTNRHRPDFSFQARLLSNSGQSMAEFLIILPVMLLLIFGAIQFALIYHAKITLNYAAFEAVRAGTLGQGKFDEVKEGFARGLAPLYSYFESDPDLRKKRDPNATAGDQIEAFQMARDKIYKEFDTSSKLIRIERLNPSDTTFLSFASDATLPNDNLRYRSSKTKGKEQVSLQDANLLHLRVTYWYPLYVPFVNKLIFNTFICHKKSPGFSGKWADDPVCLDKDQDPVIPLTATAVMRMQTPLLQSTGYYPN</sequence>
<organism evidence="3 4">
    <name type="scientific">Desulfocapsa sulfexigens (strain DSM 10523 / SB164P1)</name>
    <dbReference type="NCBI Taxonomy" id="1167006"/>
    <lineage>
        <taxon>Bacteria</taxon>
        <taxon>Pseudomonadati</taxon>
        <taxon>Thermodesulfobacteriota</taxon>
        <taxon>Desulfobulbia</taxon>
        <taxon>Desulfobulbales</taxon>
        <taxon>Desulfocapsaceae</taxon>
        <taxon>Desulfocapsa</taxon>
    </lineage>
</organism>
<evidence type="ECO:0000256" key="1">
    <source>
        <dbReference type="SAM" id="Phobius"/>
    </source>
</evidence>
<dbReference type="AlphaFoldDB" id="M1NAG7"/>
<feature type="transmembrane region" description="Helical" evidence="1">
    <location>
        <begin position="32"/>
        <end position="53"/>
    </location>
</feature>
<keyword evidence="1" id="KW-0812">Transmembrane</keyword>
<dbReference type="HOGENOM" id="CLU_092012_0_0_7"/>
<dbReference type="KEGG" id="dsf:UWK_00259"/>
<dbReference type="eggNOG" id="COG4961">
    <property type="taxonomic scope" value="Bacteria"/>
</dbReference>
<protein>
    <submittedName>
        <fullName evidence="3">TadE-like protein</fullName>
    </submittedName>
</protein>
<evidence type="ECO:0000313" key="3">
    <source>
        <dbReference type="EMBL" id="AGF76844.1"/>
    </source>
</evidence>
<keyword evidence="1" id="KW-1133">Transmembrane helix</keyword>
<feature type="domain" description="TadE-like" evidence="2">
    <location>
        <begin position="26"/>
        <end position="68"/>
    </location>
</feature>